<proteinExistence type="predicted"/>
<dbReference type="EMBL" id="LR796423">
    <property type="protein sequence ID" value="CAB4142887.1"/>
    <property type="molecule type" value="Genomic_DNA"/>
</dbReference>
<dbReference type="Pfam" id="PF11649">
    <property type="entry name" value="T4_neck-protein"/>
    <property type="match status" value="1"/>
</dbReference>
<gene>
    <name evidence="1" type="ORF">UFOVP447_50</name>
</gene>
<reference evidence="1" key="1">
    <citation type="submission" date="2020-04" db="EMBL/GenBank/DDBJ databases">
        <authorList>
            <person name="Chiriac C."/>
            <person name="Salcher M."/>
            <person name="Ghai R."/>
            <person name="Kavagutti S V."/>
        </authorList>
    </citation>
    <scope>NUCLEOTIDE SEQUENCE</scope>
</reference>
<evidence type="ECO:0000313" key="1">
    <source>
        <dbReference type="EMBL" id="CAB4142887.1"/>
    </source>
</evidence>
<accession>A0A6J5MAZ0</accession>
<name>A0A6J5MAZ0_9CAUD</name>
<protein>
    <submittedName>
        <fullName evidence="1">Neck protein</fullName>
    </submittedName>
</protein>
<organism evidence="1">
    <name type="scientific">uncultured Caudovirales phage</name>
    <dbReference type="NCBI Taxonomy" id="2100421"/>
    <lineage>
        <taxon>Viruses</taxon>
        <taxon>Duplodnaviria</taxon>
        <taxon>Heunggongvirae</taxon>
        <taxon>Uroviricota</taxon>
        <taxon>Caudoviricetes</taxon>
        <taxon>Peduoviridae</taxon>
        <taxon>Maltschvirus</taxon>
        <taxon>Maltschvirus maltsch</taxon>
    </lineage>
</organism>
<dbReference type="InterPro" id="IPR021674">
    <property type="entry name" value="Phage_T4_Gp14_neck-protein"/>
</dbReference>
<sequence>MPNMFFNNFNSYAEQMLIDDLVTESLSMYGHTVYYLPRDIQKRDEIWSEDSLSYYRLALEFDMYIKSYDSYEGDGTFLSKFNLEVRDQVTLSVSRRMFGNEIAAQRADIQRPREGDLVYSTMMKRIFVIKYVSSTAIYYQMGELQTWDIVCEVWEYSNERFDTGIDEIDAIETQYSVANVYSNTAYEAAMLDVYAQNQEFQEAGTSVVDWTSVDPFSEGNV</sequence>